<organism evidence="2 3">
    <name type="scientific">Salipiger abyssi</name>
    <dbReference type="NCBI Taxonomy" id="1250539"/>
    <lineage>
        <taxon>Bacteria</taxon>
        <taxon>Pseudomonadati</taxon>
        <taxon>Pseudomonadota</taxon>
        <taxon>Alphaproteobacteria</taxon>
        <taxon>Rhodobacterales</taxon>
        <taxon>Roseobacteraceae</taxon>
        <taxon>Salipiger</taxon>
    </lineage>
</organism>
<feature type="transmembrane region" description="Helical" evidence="1">
    <location>
        <begin position="32"/>
        <end position="48"/>
    </location>
</feature>
<dbReference type="KEGG" id="paby:Ga0080574_TMP1709"/>
<dbReference type="STRING" id="1250539.Ga0080574_TMP1709"/>
<evidence type="ECO:0000313" key="2">
    <source>
        <dbReference type="EMBL" id="APZ52043.1"/>
    </source>
</evidence>
<dbReference type="AlphaFoldDB" id="A0A1P8URM2"/>
<dbReference type="RefSeq" id="WP_076697206.1">
    <property type="nucleotide sequence ID" value="NZ_CP015093.1"/>
</dbReference>
<protein>
    <recommendedName>
        <fullName evidence="4">50S ribosomal protein L35</fullName>
    </recommendedName>
</protein>
<keyword evidence="1" id="KW-1133">Transmembrane helix</keyword>
<accession>A0A1P8URM2</accession>
<evidence type="ECO:0000256" key="1">
    <source>
        <dbReference type="SAM" id="Phobius"/>
    </source>
</evidence>
<gene>
    <name evidence="2" type="ORF">Ga0080574_TMP1709</name>
</gene>
<reference evidence="2 3" key="1">
    <citation type="submission" date="2016-04" db="EMBL/GenBank/DDBJ databases">
        <title>Deep-sea bacteria in the southern Pacific.</title>
        <authorList>
            <person name="Tang K."/>
        </authorList>
    </citation>
    <scope>NUCLEOTIDE SEQUENCE [LARGE SCALE GENOMIC DNA]</scope>
    <source>
        <strain evidence="2 3">JLT2014</strain>
    </source>
</reference>
<keyword evidence="3" id="KW-1185">Reference proteome</keyword>
<keyword evidence="1" id="KW-0472">Membrane</keyword>
<keyword evidence="1" id="KW-0812">Transmembrane</keyword>
<evidence type="ECO:0000313" key="3">
    <source>
        <dbReference type="Proteomes" id="UP000187059"/>
    </source>
</evidence>
<evidence type="ECO:0008006" key="4">
    <source>
        <dbReference type="Google" id="ProtNLM"/>
    </source>
</evidence>
<dbReference type="EMBL" id="CP015093">
    <property type="protein sequence ID" value="APZ52043.1"/>
    <property type="molecule type" value="Genomic_DNA"/>
</dbReference>
<name>A0A1P8URM2_9RHOB</name>
<sequence length="74" mass="7726">MSPDHLLVLGLFLAVIAVPAMISAYSDGRRPLVGAAVALAAVAVLLHGNTRQPDGYRLADIPDAVYGVIGDMIR</sequence>
<proteinExistence type="predicted"/>
<dbReference type="OrthoDB" id="7875801at2"/>
<dbReference type="Proteomes" id="UP000187059">
    <property type="component" value="Chromosome"/>
</dbReference>
<feature type="transmembrane region" description="Helical" evidence="1">
    <location>
        <begin position="6"/>
        <end position="25"/>
    </location>
</feature>